<proteinExistence type="predicted"/>
<reference evidence="3" key="1">
    <citation type="journal article" date="2019" name="Int. J. Syst. Evol. Microbiol.">
        <title>The Global Catalogue of Microorganisms (GCM) 10K type strain sequencing project: providing services to taxonomists for standard genome sequencing and annotation.</title>
        <authorList>
            <consortium name="The Broad Institute Genomics Platform"/>
            <consortium name="The Broad Institute Genome Sequencing Center for Infectious Disease"/>
            <person name="Wu L."/>
            <person name="Ma J."/>
        </authorList>
    </citation>
    <scope>NUCLEOTIDE SEQUENCE [LARGE SCALE GENOMIC DNA]</scope>
    <source>
        <strain evidence="3">JCM 4816</strain>
    </source>
</reference>
<gene>
    <name evidence="2" type="ORF">ACFP3V_11840</name>
</gene>
<sequence>MPAVTIRHAPQPAATTGRRRRTPLTALAARLTPRDLWLLDMLAEHTVLTTHHITALAFTGRRSANRRLHALHQLGLLDSFRIRQPIGSGPEHYVLGHLGAQVLAARHATTPQALGWHTDQAGRVAYHPELAHDTGATGFLADYAADGQLDAWWGPARCARAWGDLARPDAYARHVPTSDKGEAVGFFLEYDTGTEPLTRLAAKLDDYAELARATATRPLVLFTLHSHRREAHLHQRLAGHPALTDITVATSSRDTHDSAPDAAWLPVALPSHRAPLTELARLWPDSPVTDPGQAVSDTHLLPAPTPLPPKDVDAQPLLRNT</sequence>
<keyword evidence="3" id="KW-1185">Reference proteome</keyword>
<dbReference type="Pfam" id="PF13814">
    <property type="entry name" value="Replic_Relax"/>
    <property type="match status" value="1"/>
</dbReference>
<dbReference type="InterPro" id="IPR025855">
    <property type="entry name" value="Replic_Relax"/>
</dbReference>
<evidence type="ECO:0000313" key="3">
    <source>
        <dbReference type="Proteomes" id="UP001596174"/>
    </source>
</evidence>
<accession>A0ABW1FZK0</accession>
<comment type="caution">
    <text evidence="2">The sequence shown here is derived from an EMBL/GenBank/DDBJ whole genome shotgun (WGS) entry which is preliminary data.</text>
</comment>
<dbReference type="RefSeq" id="WP_380582794.1">
    <property type="nucleotide sequence ID" value="NZ_JBHSQJ010000046.1"/>
</dbReference>
<dbReference type="Proteomes" id="UP001596174">
    <property type="component" value="Unassembled WGS sequence"/>
</dbReference>
<feature type="region of interest" description="Disordered" evidence="1">
    <location>
        <begin position="283"/>
        <end position="321"/>
    </location>
</feature>
<organism evidence="2 3">
    <name type="scientific">Streptacidiphilus monticola</name>
    <dbReference type="NCBI Taxonomy" id="2161674"/>
    <lineage>
        <taxon>Bacteria</taxon>
        <taxon>Bacillati</taxon>
        <taxon>Actinomycetota</taxon>
        <taxon>Actinomycetes</taxon>
        <taxon>Kitasatosporales</taxon>
        <taxon>Streptomycetaceae</taxon>
        <taxon>Streptacidiphilus</taxon>
    </lineage>
</organism>
<evidence type="ECO:0000313" key="2">
    <source>
        <dbReference type="EMBL" id="MFC5907904.1"/>
    </source>
</evidence>
<feature type="region of interest" description="Disordered" evidence="1">
    <location>
        <begin position="1"/>
        <end position="20"/>
    </location>
</feature>
<dbReference type="EMBL" id="JBHSQJ010000046">
    <property type="protein sequence ID" value="MFC5907904.1"/>
    <property type="molecule type" value="Genomic_DNA"/>
</dbReference>
<protein>
    <submittedName>
        <fullName evidence="2">Replication-relaxation family protein</fullName>
    </submittedName>
</protein>
<name>A0ABW1FZK0_9ACTN</name>
<evidence type="ECO:0000256" key="1">
    <source>
        <dbReference type="SAM" id="MobiDB-lite"/>
    </source>
</evidence>